<dbReference type="InterPro" id="IPR013424">
    <property type="entry name" value="Ice-binding_C"/>
</dbReference>
<evidence type="ECO:0000313" key="5">
    <source>
        <dbReference type="EMBL" id="MBK7956369.1"/>
    </source>
</evidence>
<dbReference type="Gene3D" id="3.40.50.1110">
    <property type="entry name" value="SGNH hydrolase"/>
    <property type="match status" value="1"/>
</dbReference>
<keyword evidence="2" id="KW-0472">Membrane</keyword>
<evidence type="ECO:0000256" key="1">
    <source>
        <dbReference type="ARBA" id="ARBA00022801"/>
    </source>
</evidence>
<feature type="signal peptide" evidence="3">
    <location>
        <begin position="1"/>
        <end position="37"/>
    </location>
</feature>
<organism evidence="5 6">
    <name type="scientific">Candidatus Accumulibacter affinis</name>
    <dbReference type="NCBI Taxonomy" id="2954384"/>
    <lineage>
        <taxon>Bacteria</taxon>
        <taxon>Pseudomonadati</taxon>
        <taxon>Pseudomonadota</taxon>
        <taxon>Betaproteobacteria</taxon>
        <taxon>Candidatus Accumulibacter</taxon>
    </lineage>
</organism>
<dbReference type="GO" id="GO:0006629">
    <property type="term" value="P:lipid metabolic process"/>
    <property type="evidence" value="ECO:0007669"/>
    <property type="project" value="InterPro"/>
</dbReference>
<dbReference type="PROSITE" id="PS01098">
    <property type="entry name" value="LIPASE_GDSL_SER"/>
    <property type="match status" value="1"/>
</dbReference>
<dbReference type="Pfam" id="PF07589">
    <property type="entry name" value="PEP-CTERM"/>
    <property type="match status" value="1"/>
</dbReference>
<feature type="transmembrane region" description="Helical" evidence="2">
    <location>
        <begin position="343"/>
        <end position="370"/>
    </location>
</feature>
<keyword evidence="2" id="KW-1133">Transmembrane helix</keyword>
<dbReference type="CDD" id="cd01846">
    <property type="entry name" value="fatty_acyltransferase_like"/>
    <property type="match status" value="1"/>
</dbReference>
<dbReference type="Pfam" id="PF00657">
    <property type="entry name" value="Lipase_GDSL"/>
    <property type="match status" value="1"/>
</dbReference>
<evidence type="ECO:0000256" key="2">
    <source>
        <dbReference type="SAM" id="Phobius"/>
    </source>
</evidence>
<keyword evidence="1 5" id="KW-0378">Hydrolase</keyword>
<feature type="chain" id="PRO_5037826859" evidence="3">
    <location>
        <begin position="38"/>
        <end position="377"/>
    </location>
</feature>
<dbReference type="AlphaFoldDB" id="A0A935W6K4"/>
<dbReference type="GO" id="GO:0016298">
    <property type="term" value="F:lipase activity"/>
    <property type="evidence" value="ECO:0007669"/>
    <property type="project" value="InterPro"/>
</dbReference>
<dbReference type="Proteomes" id="UP000706151">
    <property type="component" value="Unassembled WGS sequence"/>
</dbReference>
<dbReference type="NCBIfam" id="TIGR02595">
    <property type="entry name" value="PEP_CTERM"/>
    <property type="match status" value="1"/>
</dbReference>
<feature type="domain" description="Ice-binding protein C-terminal" evidence="4">
    <location>
        <begin position="352"/>
        <end position="373"/>
    </location>
</feature>
<evidence type="ECO:0000256" key="3">
    <source>
        <dbReference type="SAM" id="SignalP"/>
    </source>
</evidence>
<reference evidence="5 6" key="1">
    <citation type="submission" date="2020-10" db="EMBL/GenBank/DDBJ databases">
        <title>Connecting structure to function with the recovery of over 1000 high-quality activated sludge metagenome-assembled genomes encoding full-length rRNA genes using long-read sequencing.</title>
        <authorList>
            <person name="Singleton C.M."/>
            <person name="Petriglieri F."/>
            <person name="Kristensen J.M."/>
            <person name="Kirkegaard R.H."/>
            <person name="Michaelsen T.Y."/>
            <person name="Andersen M.H."/>
            <person name="Karst S.M."/>
            <person name="Dueholm M.S."/>
            <person name="Nielsen P.H."/>
            <person name="Albertsen M."/>
        </authorList>
    </citation>
    <scope>NUCLEOTIDE SEQUENCE [LARGE SCALE GENOMIC DNA]</scope>
    <source>
        <strain evidence="5">Fred_18-Q3-R57-64_BAT3C.720</strain>
    </source>
</reference>
<evidence type="ECO:0000313" key="6">
    <source>
        <dbReference type="Proteomes" id="UP000706151"/>
    </source>
</evidence>
<dbReference type="InterPro" id="IPR008265">
    <property type="entry name" value="Lipase_GDSL_AS"/>
</dbReference>
<gene>
    <name evidence="5" type="ORF">IPK02_21850</name>
</gene>
<dbReference type="InterPro" id="IPR051058">
    <property type="entry name" value="GDSL_Est/Lipase"/>
</dbReference>
<keyword evidence="3" id="KW-0732">Signal</keyword>
<dbReference type="InterPro" id="IPR001087">
    <property type="entry name" value="GDSL"/>
</dbReference>
<proteinExistence type="predicted"/>
<name>A0A935W6K4_9PROT</name>
<dbReference type="EMBL" id="JADJOT010000012">
    <property type="protein sequence ID" value="MBK7956369.1"/>
    <property type="molecule type" value="Genomic_DNA"/>
</dbReference>
<accession>A0A935W6K4</accession>
<comment type="caution">
    <text evidence="5">The sequence shown here is derived from an EMBL/GenBank/DDBJ whole genome shotgun (WGS) entry which is preliminary data.</text>
</comment>
<dbReference type="SUPFAM" id="SSF52266">
    <property type="entry name" value="SGNH hydrolase"/>
    <property type="match status" value="1"/>
</dbReference>
<evidence type="ECO:0000259" key="4">
    <source>
        <dbReference type="Pfam" id="PF07589"/>
    </source>
</evidence>
<keyword evidence="2" id="KW-0812">Transmembrane</keyword>
<dbReference type="InterPro" id="IPR036514">
    <property type="entry name" value="SGNH_hydro_sf"/>
</dbReference>
<protein>
    <submittedName>
        <fullName evidence="5">SGNH/GDSL hydrolase family protein</fullName>
    </submittedName>
</protein>
<dbReference type="PANTHER" id="PTHR45648">
    <property type="entry name" value="GDSL LIPASE/ACYLHYDROLASE FAMILY PROTEIN (AFU_ORTHOLOGUE AFUA_4G14700)"/>
    <property type="match status" value="1"/>
</dbReference>
<sequence>MLGSFQQIRAAAMVVKKRMRNGLLAVACLAVSAGAQAGYSNLFLFGDSLSDTGNNAFVFDVVGASQGYPPGTLRTPMVTPDNSFIPTYPYSASNVYSNGPVWASTFASALGLSANPSLLPGGTNYAYGGARVGPLGERNPFLDFPNNFPPSLTTQVDTFLFQHVNQAPSSALYVVAGGGNDARDLIPKAAAILFASGGDLDAARQGIAADVQIYAAYVDTMVNLLELAGAKDVVVWNTPNAGLAPAVRAQGPGVDLAGTLVSEEMNKALASALADDIADPTDDVRIFDLFGISTVVASNPAAYGLTNVTNACSAVANAAACAKDAYRYFFWDGIHPTAVMHGVLAGAMVAFVPEPGVMALLALGLLGIAATRKRQIL</sequence>
<dbReference type="PANTHER" id="PTHR45648:SF22">
    <property type="entry name" value="GDSL LIPASE_ACYLHYDROLASE FAMILY PROTEIN (AFU_ORTHOLOGUE AFUA_4G14700)"/>
    <property type="match status" value="1"/>
</dbReference>